<feature type="transmembrane region" description="Helical" evidence="8">
    <location>
        <begin position="929"/>
        <end position="951"/>
    </location>
</feature>
<evidence type="ECO:0000256" key="6">
    <source>
        <dbReference type="ARBA" id="ARBA00022989"/>
    </source>
</evidence>
<protein>
    <submittedName>
        <fullName evidence="9">Cation transporter</fullName>
    </submittedName>
    <submittedName>
        <fullName evidence="10">Cobalt-zinc-cadmium resistance protein CzcA</fullName>
    </submittedName>
</protein>
<reference evidence="9 11" key="1">
    <citation type="submission" date="2018-06" db="EMBL/GenBank/DDBJ databases">
        <title>Complete Genome Sequence of the Microcystin-Degrading Bacterium Sphingosinicella microcystinivorans Strain B-9.</title>
        <authorList>
            <person name="Jin H."/>
            <person name="Nishizawa T."/>
            <person name="Guo Y."/>
            <person name="Nishizawa A."/>
            <person name="Park H."/>
            <person name="Kato H."/>
            <person name="Tsuji K."/>
            <person name="Harada K."/>
        </authorList>
    </citation>
    <scope>NUCLEOTIDE SEQUENCE [LARGE SCALE GENOMIC DNA]</scope>
    <source>
        <strain evidence="9 11">B9</strain>
    </source>
</reference>
<evidence type="ECO:0000313" key="11">
    <source>
        <dbReference type="Proteomes" id="UP000275727"/>
    </source>
</evidence>
<keyword evidence="12" id="KW-1185">Reference proteome</keyword>
<proteinExistence type="inferred from homology"/>
<keyword evidence="3" id="KW-0813">Transport</keyword>
<dbReference type="GO" id="GO:0042910">
    <property type="term" value="F:xenobiotic transmembrane transporter activity"/>
    <property type="evidence" value="ECO:0007669"/>
    <property type="project" value="TreeGrafter"/>
</dbReference>
<evidence type="ECO:0000313" key="10">
    <source>
        <dbReference type="EMBL" id="RKS84397.1"/>
    </source>
</evidence>
<dbReference type="Gene3D" id="3.30.70.1430">
    <property type="entry name" value="Multidrug efflux transporter AcrB pore domain"/>
    <property type="match status" value="2"/>
</dbReference>
<evidence type="ECO:0000256" key="7">
    <source>
        <dbReference type="ARBA" id="ARBA00023136"/>
    </source>
</evidence>
<keyword evidence="4" id="KW-1003">Cell membrane</keyword>
<dbReference type="GO" id="GO:0008324">
    <property type="term" value="F:monoatomic cation transmembrane transporter activity"/>
    <property type="evidence" value="ECO:0007669"/>
    <property type="project" value="InterPro"/>
</dbReference>
<feature type="transmembrane region" description="Helical" evidence="8">
    <location>
        <begin position="903"/>
        <end position="922"/>
    </location>
</feature>
<feature type="transmembrane region" description="Helical" evidence="8">
    <location>
        <begin position="562"/>
        <end position="582"/>
    </location>
</feature>
<keyword evidence="6 8" id="KW-1133">Transmembrane helix</keyword>
<gene>
    <name evidence="10" type="ORF">DFR51_3737</name>
    <name evidence="9" type="ORF">SmB9_07250</name>
</gene>
<feature type="transmembrane region" description="Helical" evidence="8">
    <location>
        <begin position="12"/>
        <end position="32"/>
    </location>
</feature>
<evidence type="ECO:0000313" key="12">
    <source>
        <dbReference type="Proteomes" id="UP000276029"/>
    </source>
</evidence>
<dbReference type="Gene3D" id="3.30.2090.10">
    <property type="entry name" value="Multidrug efflux transporter AcrB TolC docking domain, DN and DC subdomains"/>
    <property type="match status" value="2"/>
</dbReference>
<feature type="transmembrane region" description="Helical" evidence="8">
    <location>
        <begin position="393"/>
        <end position="413"/>
    </location>
</feature>
<evidence type="ECO:0000256" key="5">
    <source>
        <dbReference type="ARBA" id="ARBA00022692"/>
    </source>
</evidence>
<dbReference type="EMBL" id="AP018711">
    <property type="protein sequence ID" value="BBE33067.1"/>
    <property type="molecule type" value="Genomic_DNA"/>
</dbReference>
<feature type="transmembrane region" description="Helical" evidence="8">
    <location>
        <begin position="477"/>
        <end position="496"/>
    </location>
</feature>
<dbReference type="Gene3D" id="3.30.70.1320">
    <property type="entry name" value="Multidrug efflux transporter AcrB pore domain like"/>
    <property type="match status" value="1"/>
</dbReference>
<dbReference type="EMBL" id="RBWX01000014">
    <property type="protein sequence ID" value="RKS84397.1"/>
    <property type="molecule type" value="Genomic_DNA"/>
</dbReference>
<feature type="transmembrane region" description="Helical" evidence="8">
    <location>
        <begin position="508"/>
        <end position="531"/>
    </location>
</feature>
<dbReference type="PRINTS" id="PR00702">
    <property type="entry name" value="ACRIFLAVINRP"/>
</dbReference>
<keyword evidence="5 8" id="KW-0812">Transmembrane</keyword>
<feature type="transmembrane region" description="Helical" evidence="8">
    <location>
        <begin position="1032"/>
        <end position="1059"/>
    </location>
</feature>
<dbReference type="RefSeq" id="WP_121053792.1">
    <property type="nucleotide sequence ID" value="NZ_AP018711.1"/>
</dbReference>
<evidence type="ECO:0000256" key="1">
    <source>
        <dbReference type="ARBA" id="ARBA00004651"/>
    </source>
</evidence>
<dbReference type="SUPFAM" id="SSF82693">
    <property type="entry name" value="Multidrug efflux transporter AcrB pore domain, PN1, PN2, PC1 and PC2 subdomains"/>
    <property type="match status" value="3"/>
</dbReference>
<dbReference type="GO" id="GO:0005886">
    <property type="term" value="C:plasma membrane"/>
    <property type="evidence" value="ECO:0007669"/>
    <property type="project" value="UniProtKB-SubCell"/>
</dbReference>
<dbReference type="InterPro" id="IPR001036">
    <property type="entry name" value="Acrflvin-R"/>
</dbReference>
<sequence>MIEKLLDASIRFRWGVVILTLIISAYGLTQLLKLPVDAVPDITNKQVQINTVQPNLGPLDIERLVTFPIETAMAGIPGLESSRSISRNGFSQVTVIFEDHTDLYFARQQVAERLNQAQGTLPDGAEPQMGPVSTGLGEVLMYTVDFAPTATKDNPKIPGKPGFQPDGSYMTPTGEILVDDVAKLGYLRTVQDWVIRPQLRTVPGVAGVDSIGGYEKQFVVQPDATKLASYGISFSELAEALERANISVGANFIERGGEAFLVRADGRIRSLDEIGRATVASRGGVPVVVRDVATVQIGGELRTGSASENGKELVVGTVLMLANGNSRIVASAAAERLKDVAKSMPPGIVVKPVLDRSQLVDATIGTVEKNLAEGALLVAAVLFWLLGNFRAAVIATLVIPISFLIMGTGMNITGTSGNLMSLGALDFGLIVDGSIIIIENCLRRLAERQHHEGRLLSLSERLHEVFEASREMVKPTIYGQAIIFLVFVPLLTFTGVEGKTFSPMAITVLLALAGAFVASLTFVPAMVALLIRGEVAEKEVRAIAWVKTRYEPVLKRVIARPWPWIGAGGGTFAAAILVFGMLGSEFIPVLGEGNLAMQALRIPSTSLNKSQEMQLQVEKAVSSLPEVAFIYSKTGTAEVASDPMPPNASDTFIILKPRDAWPDGVSTKDDVIERVEKKLEPLVGNAFEISQPIQLRFNELIAGVRGDIAIKLYGDDLDEMGRAAQQVAAILNTVPGAADVKVEQTAGFPVLDVQFDRDAIARYGLTLQDVSDTVAAALGGREAGIVFEGDRRYDIVVRLDRATRDDLDAVGALPVLLPGEGGARASVPLSELARFGFSEGLNQVSRENGKRRVVVQANVRGNDLGSFVAEAQEKVNAQVKLPTGSFIEWGGQFENLQAASARLSIVIPIIFAAIFGILFMALGGVRQAIAVYSAIPLALAGGVFSLLLTGLPFSVSAAVGFIVLSGVTVLNGLVVMSSINQRIDEGKPVDVAIGEGVMERVRAVLMTGIVPAIGFVPMALATGTGAEVQKPLAIVVIGGLITSTLLTLFVLPAISHLLLRGRHNKHVAGDYTDVTALGERVFLPGDDNKGGQPE</sequence>
<comment type="subcellular location">
    <subcellularLocation>
        <location evidence="1">Cell membrane</location>
        <topology evidence="1">Multi-pass membrane protein</topology>
    </subcellularLocation>
</comment>
<feature type="transmembrane region" description="Helical" evidence="8">
    <location>
        <begin position="957"/>
        <end position="980"/>
    </location>
</feature>
<dbReference type="SUPFAM" id="SSF82714">
    <property type="entry name" value="Multidrug efflux transporter AcrB TolC docking domain, DN and DC subdomains"/>
    <property type="match status" value="2"/>
</dbReference>
<dbReference type="InterPro" id="IPR004763">
    <property type="entry name" value="CusA-like"/>
</dbReference>
<evidence type="ECO:0000256" key="8">
    <source>
        <dbReference type="SAM" id="Phobius"/>
    </source>
</evidence>
<dbReference type="KEGG" id="smic:SmB9_07250"/>
<dbReference type="Gene3D" id="3.30.70.1440">
    <property type="entry name" value="Multidrug efflux transporter AcrB pore domain"/>
    <property type="match status" value="1"/>
</dbReference>
<dbReference type="InterPro" id="IPR027463">
    <property type="entry name" value="AcrB_DN_DC_subdom"/>
</dbReference>
<dbReference type="Pfam" id="PF00873">
    <property type="entry name" value="ACR_tran"/>
    <property type="match status" value="1"/>
</dbReference>
<dbReference type="PANTHER" id="PTHR32063">
    <property type="match status" value="1"/>
</dbReference>
<dbReference type="AlphaFoldDB" id="A0AAD1D3C1"/>
<evidence type="ECO:0000256" key="4">
    <source>
        <dbReference type="ARBA" id="ARBA00022475"/>
    </source>
</evidence>
<dbReference type="Proteomes" id="UP000275727">
    <property type="component" value="Chromosome"/>
</dbReference>
<evidence type="ECO:0000256" key="3">
    <source>
        <dbReference type="ARBA" id="ARBA00022448"/>
    </source>
</evidence>
<keyword evidence="7 8" id="KW-0472">Membrane</keyword>
<comment type="similarity">
    <text evidence="2">Belongs to the resistance-nodulation-cell division (RND) (TC 2.A.6) family.</text>
</comment>
<dbReference type="NCBIfam" id="TIGR00914">
    <property type="entry name" value="2A0601"/>
    <property type="match status" value="1"/>
</dbReference>
<evidence type="ECO:0000256" key="2">
    <source>
        <dbReference type="ARBA" id="ARBA00010942"/>
    </source>
</evidence>
<name>A0AAD1D3C1_SPHMI</name>
<dbReference type="Gene3D" id="1.20.1640.10">
    <property type="entry name" value="Multidrug efflux transporter AcrB transmembrane domain"/>
    <property type="match status" value="2"/>
</dbReference>
<accession>A0AAD1D3C1</accession>
<feature type="transmembrane region" description="Helical" evidence="8">
    <location>
        <begin position="1001"/>
        <end position="1020"/>
    </location>
</feature>
<organism evidence="9 11">
    <name type="scientific">Sphingosinicella microcystinivorans</name>
    <dbReference type="NCBI Taxonomy" id="335406"/>
    <lineage>
        <taxon>Bacteria</taxon>
        <taxon>Pseudomonadati</taxon>
        <taxon>Pseudomonadota</taxon>
        <taxon>Alphaproteobacteria</taxon>
        <taxon>Sphingomonadales</taxon>
        <taxon>Sphingosinicellaceae</taxon>
        <taxon>Sphingosinicella</taxon>
    </lineage>
</organism>
<dbReference type="PANTHER" id="PTHR32063:SF24">
    <property type="entry name" value="CATION EFFLUX SYSTEM (ACRB_ACRD_ACRF FAMILY)"/>
    <property type="match status" value="1"/>
</dbReference>
<evidence type="ECO:0000313" key="9">
    <source>
        <dbReference type="EMBL" id="BBE33067.1"/>
    </source>
</evidence>
<dbReference type="SUPFAM" id="SSF82866">
    <property type="entry name" value="Multidrug efflux transporter AcrB transmembrane domain"/>
    <property type="match status" value="2"/>
</dbReference>
<reference evidence="10 12" key="2">
    <citation type="submission" date="2018-10" db="EMBL/GenBank/DDBJ databases">
        <title>Genomic Encyclopedia of Type Strains, Phase IV (KMG-IV): sequencing the most valuable type-strain genomes for metagenomic binning, comparative biology and taxonomic classification.</title>
        <authorList>
            <person name="Goeker M."/>
        </authorList>
    </citation>
    <scope>NUCLEOTIDE SEQUENCE [LARGE SCALE GENOMIC DNA]</scope>
    <source>
        <strain evidence="10 12">DSM 19791</strain>
    </source>
</reference>
<dbReference type="Proteomes" id="UP000276029">
    <property type="component" value="Unassembled WGS sequence"/>
</dbReference>